<dbReference type="AlphaFoldDB" id="A0A9Q5VCJ4"/>
<proteinExistence type="predicted"/>
<keyword evidence="1" id="KW-0812">Transmembrane</keyword>
<dbReference type="InterPro" id="IPR025263">
    <property type="entry name" value="YhdP_central"/>
</dbReference>
<keyword evidence="4" id="KW-1185">Reference proteome</keyword>
<name>A0A9Q5VCJ4_PISSA</name>
<dbReference type="PANTHER" id="PTHR38690">
    <property type="entry name" value="PROTEASE-RELATED"/>
    <property type="match status" value="1"/>
</dbReference>
<dbReference type="GeneID" id="66741961"/>
<protein>
    <recommendedName>
        <fullName evidence="2">YhdP central domain-containing protein</fullName>
    </recommendedName>
</protein>
<evidence type="ECO:0000313" key="4">
    <source>
        <dbReference type="Proteomes" id="UP000422232"/>
    </source>
</evidence>
<evidence type="ECO:0000313" key="3">
    <source>
        <dbReference type="EMBL" id="QGO05000.1"/>
    </source>
</evidence>
<sequence>MRWRLLAWICIDLLLVFALLLGAGAFYIYIEFAHPKVWLERLAKRQGVTLRAVNVRTVENNIFSPAFEIKNLVMSNKSQGWSAEVKYYYVHFNLLKSIWHWRLSTDDIAMRGATIDFDIEQAHFNQQNKHSLLTVFPWLNAQEKVQLSDIRLNLQQGKIKDHLFLNALWQSSAESMSTLTLRARGERDEKLIVNAEVKKTKLGGFQSAHIDLRTQKLLLSWLNLAKVKVAKQDYRLDMDAKFSGSLDQSQFFSKFSLQGARVNVLQSLDGEFSAKAHDGKAQLSLPKLNINGQAYPQPIELNLNYNRLNRQLHASGLVLKPLVPLMYLLDTTSFGYPRELDRLSSLQGHLTEIHGYWQSAERWQLAMGLVDLGVKPTITEPGITGVSGELVVKPNQLRFDLDSPNLHWLWPDTDKRQTPVLNTQAKIQVKQLKPGIKLSVSHIKVNHPQAHLAGKVSVIFRQQAAPVVTSRLDYTLATPEFVKKFLPHQGVNPEFFTWLQKALLAGKTQGIAILNGALSDFPFTDGQGQFFVQFDVRDGQLDTNRGWPIIRQGDARVTFAGPQLTITANKVLMAGLWLHDIRLKMADIMPGVPTELNIQGQSEFNLKKGMALIAKSPLKALVEKIKVSSGQGKINLNLKIPFGYVDKNKLTTVNGMLNVKNTSVDFTGKKVALTKLAGTFNFDEQGLVFAKDAKALIYGEPVNFSVTSQLQKQEPITTINFNSWLSAAVIKGLADIDLGSFIKGRTPIIGTYRFGEHSGNLSVNSKLQGLSSSLPAPFNKAINSQALLSLQEKKANNEQAIALTYGDQVKLEGHLNQEKKSTPALFLQANLKTLNLNEWGKTIQRLFSRELKSTNKDIIGSLNLTLDKLIIDEKSLSDVSLKVDRQASGVSIDVTSSVLSGVVHYQQGVNIPELSLDFSKADLNIAQSIYHWYQTDFSGGNQSAGVLKRTKHLPKVTATLNNVNYKNYQFKSVNLTLTPVNYGYQLDSLQLTDPNYTVHATGELNLIQRQNPSFIKGNVHFSNVGKGLDALGINNLIGGGRGSLFFDLEWLGLLTDVKPETLLGRIKVNLVNGHITKVNPGLISLINVFNVDSFWQRIKFDSSGVLQKGLAFSELTGLLSIFHGNLFTNDMVVKGPDLQLSIGGRVGFANKDVDLLVGAVPQVSGSIPVIALAAGGLSFAPIAGALWLFEKALSSEVSNPFVFQYHVYGPWDDVQTKAVNSNNNEK</sequence>
<feature type="domain" description="YhdP central" evidence="2">
    <location>
        <begin position="53"/>
        <end position="1213"/>
    </location>
</feature>
<dbReference type="RefSeq" id="WP_016210534.1">
    <property type="nucleotide sequence ID" value="NZ_CP013778.1"/>
</dbReference>
<dbReference type="Proteomes" id="UP000422232">
    <property type="component" value="Chromosome"/>
</dbReference>
<gene>
    <name evidence="3" type="ORF">Psal009_00880</name>
</gene>
<dbReference type="EMBL" id="CP038908">
    <property type="protein sequence ID" value="QGO05000.1"/>
    <property type="molecule type" value="Genomic_DNA"/>
</dbReference>
<reference evidence="3 4" key="1">
    <citation type="submission" date="2019-04" db="EMBL/GenBank/DDBJ databases">
        <title>Complete genome sequencing of Piscirickettsia salmonis strain Psal-009.</title>
        <authorList>
            <person name="Schober I."/>
            <person name="Bunk B."/>
            <person name="Sproer C."/>
            <person name="Carril G.P."/>
            <person name="Riedel T."/>
            <person name="Flores-Herrera P.A."/>
            <person name="Nourdin-Galindo G."/>
            <person name="Marshall S.H."/>
            <person name="Overmann J."/>
        </authorList>
    </citation>
    <scope>NUCLEOTIDE SEQUENCE [LARGE SCALE GENOMIC DNA]</scope>
    <source>
        <strain evidence="3 4">Psal-009</strain>
    </source>
</reference>
<dbReference type="PANTHER" id="PTHR38690:SF1">
    <property type="entry name" value="PROTEASE"/>
    <property type="match status" value="1"/>
</dbReference>
<feature type="transmembrane region" description="Helical" evidence="1">
    <location>
        <begin position="5"/>
        <end position="30"/>
    </location>
</feature>
<dbReference type="InterPro" id="IPR011836">
    <property type="entry name" value="YhdP"/>
</dbReference>
<evidence type="ECO:0000256" key="1">
    <source>
        <dbReference type="SAM" id="Phobius"/>
    </source>
</evidence>
<accession>A0A9Q5VCJ4</accession>
<keyword evidence="1" id="KW-1133">Transmembrane helix</keyword>
<evidence type="ECO:0000259" key="2">
    <source>
        <dbReference type="Pfam" id="PF13116"/>
    </source>
</evidence>
<keyword evidence="1" id="KW-0472">Membrane</keyword>
<organism evidence="3 4">
    <name type="scientific">Piscirickettsia salmonis</name>
    <dbReference type="NCBI Taxonomy" id="1238"/>
    <lineage>
        <taxon>Bacteria</taxon>
        <taxon>Pseudomonadati</taxon>
        <taxon>Pseudomonadota</taxon>
        <taxon>Gammaproteobacteria</taxon>
        <taxon>Thiotrichales</taxon>
        <taxon>Piscirickettsiaceae</taxon>
        <taxon>Piscirickettsia</taxon>
    </lineage>
</organism>
<dbReference type="Pfam" id="PF13116">
    <property type="entry name" value="YhdP"/>
    <property type="match status" value="1"/>
</dbReference>